<evidence type="ECO:0000313" key="1">
    <source>
        <dbReference type="EMBL" id="KJE77549.1"/>
    </source>
</evidence>
<sequence length="47" mass="5009">MNQVDWSWFLSLTISAILSSPWVLGTPGLGASPSDLTPKRANLLGPL</sequence>
<keyword evidence="2" id="KW-1185">Reference proteome</keyword>
<dbReference type="Proteomes" id="UP000032336">
    <property type="component" value="Unassembled WGS sequence"/>
</dbReference>
<name>A0A0D8FX43_9ACTN</name>
<accession>A0A0D8FX43</accession>
<dbReference type="EMBL" id="JXUW01000004">
    <property type="protein sequence ID" value="KJE77549.1"/>
    <property type="molecule type" value="Genomic_DNA"/>
</dbReference>
<protein>
    <submittedName>
        <fullName evidence="1">Uncharacterized protein</fullName>
    </submittedName>
</protein>
<reference evidence="1 2" key="1">
    <citation type="submission" date="2015-01" db="EMBL/GenBank/DDBJ databases">
        <title>Draft genome of the acidophilic iron oxidizer Ferrimicrobium acidiphilum strain T23.</title>
        <authorList>
            <person name="Poehlein A."/>
            <person name="Eisen S."/>
            <person name="Schloemann M."/>
            <person name="Johnson B.D."/>
            <person name="Daniel R."/>
            <person name="Muehling M."/>
        </authorList>
    </citation>
    <scope>NUCLEOTIDE SEQUENCE [LARGE SCALE GENOMIC DNA]</scope>
    <source>
        <strain evidence="1 2">T23</strain>
    </source>
</reference>
<organism evidence="1 2">
    <name type="scientific">Ferrimicrobium acidiphilum DSM 19497</name>
    <dbReference type="NCBI Taxonomy" id="1121877"/>
    <lineage>
        <taxon>Bacteria</taxon>
        <taxon>Bacillati</taxon>
        <taxon>Actinomycetota</taxon>
        <taxon>Acidimicrobiia</taxon>
        <taxon>Acidimicrobiales</taxon>
        <taxon>Acidimicrobiaceae</taxon>
        <taxon>Ferrimicrobium</taxon>
    </lineage>
</organism>
<comment type="caution">
    <text evidence="1">The sequence shown here is derived from an EMBL/GenBank/DDBJ whole genome shotgun (WGS) entry which is preliminary data.</text>
</comment>
<gene>
    <name evidence="1" type="ORF">FEAC_06580</name>
</gene>
<evidence type="ECO:0000313" key="2">
    <source>
        <dbReference type="Proteomes" id="UP000032336"/>
    </source>
</evidence>
<proteinExistence type="predicted"/>
<dbReference type="AlphaFoldDB" id="A0A0D8FX43"/>